<feature type="chain" id="PRO_5021422503" evidence="1">
    <location>
        <begin position="24"/>
        <end position="295"/>
    </location>
</feature>
<dbReference type="Proteomes" id="UP000298681">
    <property type="component" value="Unassembled WGS sequence"/>
</dbReference>
<keyword evidence="1" id="KW-0732">Signal</keyword>
<dbReference type="GO" id="GO:0004222">
    <property type="term" value="F:metalloendopeptidase activity"/>
    <property type="evidence" value="ECO:0007669"/>
    <property type="project" value="TreeGrafter"/>
</dbReference>
<keyword evidence="5" id="KW-1185">Reference proteome</keyword>
<evidence type="ECO:0000313" key="5">
    <source>
        <dbReference type="Proteomes" id="UP000298681"/>
    </source>
</evidence>
<gene>
    <name evidence="4" type="ORF">E4582_00465</name>
</gene>
<evidence type="ECO:0000313" key="4">
    <source>
        <dbReference type="EMBL" id="TKS53391.1"/>
    </source>
</evidence>
<comment type="caution">
    <text evidence="4">The sequence shown here is derived from an EMBL/GenBank/DDBJ whole genome shotgun (WGS) entry which is preliminary data.</text>
</comment>
<dbReference type="InterPro" id="IPR016047">
    <property type="entry name" value="M23ase_b-sheet_dom"/>
</dbReference>
<evidence type="ECO:0000256" key="1">
    <source>
        <dbReference type="SAM" id="SignalP"/>
    </source>
</evidence>
<dbReference type="RefSeq" id="WP_134672777.1">
    <property type="nucleotide sequence ID" value="NZ_SPUH01000001.1"/>
</dbReference>
<evidence type="ECO:0000259" key="3">
    <source>
        <dbReference type="Pfam" id="PF13511"/>
    </source>
</evidence>
<dbReference type="Pfam" id="PF13511">
    <property type="entry name" value="DUF4124"/>
    <property type="match status" value="1"/>
</dbReference>
<feature type="signal peptide" evidence="1">
    <location>
        <begin position="1"/>
        <end position="23"/>
    </location>
</feature>
<dbReference type="EMBL" id="SPUH01000001">
    <property type="protein sequence ID" value="TKS53391.1"/>
    <property type="molecule type" value="Genomic_DNA"/>
</dbReference>
<protein>
    <submittedName>
        <fullName evidence="4">DUF4124 domain-containing protein</fullName>
    </submittedName>
</protein>
<feature type="domain" description="DUF4124" evidence="3">
    <location>
        <begin position="14"/>
        <end position="61"/>
    </location>
</feature>
<dbReference type="SUPFAM" id="SSF51261">
    <property type="entry name" value="Duplicated hybrid motif"/>
    <property type="match status" value="1"/>
</dbReference>
<sequence>MPSSSSVLFTAIFLLACGMDARAGEVWRWTDANGNPHYADRPAPNARSARRIGNSAPAAIARLRVEQGDGEYLAWAQNPLDGPVEVLLQVSGRPPQATPALPARATVPARTEVLLTRIAGHGGAAQLVLTAVPGHSGARPRDIEYGYPLDTRSLRIEQGWGGGFSHADAQNRHAVDFAAPVGTPVIAARDGTVMHTEAGFDEALPGDHEAVTRANFVRVLHDDGTMALYAHLDAGGVLVTAGQRVRRGTPLGRSGNTGLSSGPHLHFVVQVNRGLSLESIPFRMFGPQGILRFQP</sequence>
<dbReference type="InterPro" id="IPR025392">
    <property type="entry name" value="DUF4124"/>
</dbReference>
<dbReference type="Gene3D" id="2.70.70.10">
    <property type="entry name" value="Glucose Permease (Domain IIA)"/>
    <property type="match status" value="1"/>
</dbReference>
<reference evidence="4 5" key="1">
    <citation type="submission" date="2019-01" db="EMBL/GenBank/DDBJ databases">
        <authorList>
            <person name="Zhang S."/>
        </authorList>
    </citation>
    <scope>NUCLEOTIDE SEQUENCE [LARGE SCALE GENOMIC DNA]</scope>
    <source>
        <strain evidence="4 5">1626</strain>
    </source>
</reference>
<evidence type="ECO:0000259" key="2">
    <source>
        <dbReference type="Pfam" id="PF01551"/>
    </source>
</evidence>
<dbReference type="PANTHER" id="PTHR21666">
    <property type="entry name" value="PEPTIDASE-RELATED"/>
    <property type="match status" value="1"/>
</dbReference>
<dbReference type="Pfam" id="PF01551">
    <property type="entry name" value="Peptidase_M23"/>
    <property type="match status" value="1"/>
</dbReference>
<feature type="domain" description="M23ase beta-sheet core" evidence="2">
    <location>
        <begin position="173"/>
        <end position="272"/>
    </location>
</feature>
<proteinExistence type="predicted"/>
<dbReference type="PANTHER" id="PTHR21666:SF294">
    <property type="entry name" value="PEPTIDASE M23"/>
    <property type="match status" value="1"/>
</dbReference>
<dbReference type="InterPro" id="IPR050570">
    <property type="entry name" value="Cell_wall_metabolism_enzyme"/>
</dbReference>
<dbReference type="AlphaFoldDB" id="A0A4Z1RIC0"/>
<accession>A0A4Z1RIC0</accession>
<dbReference type="InterPro" id="IPR011055">
    <property type="entry name" value="Dup_hybrid_motif"/>
</dbReference>
<name>A0A4Z1RIC0_9GAMM</name>
<dbReference type="CDD" id="cd12797">
    <property type="entry name" value="M23_peptidase"/>
    <property type="match status" value="1"/>
</dbReference>
<organism evidence="4 5">
    <name type="scientific">Luteimonas yindakuii</name>
    <dbReference type="NCBI Taxonomy" id="2565782"/>
    <lineage>
        <taxon>Bacteria</taxon>
        <taxon>Pseudomonadati</taxon>
        <taxon>Pseudomonadota</taxon>
        <taxon>Gammaproteobacteria</taxon>
        <taxon>Lysobacterales</taxon>
        <taxon>Lysobacteraceae</taxon>
        <taxon>Luteimonas</taxon>
    </lineage>
</organism>